<reference evidence="2" key="2">
    <citation type="submission" date="2020-07" db="EMBL/GenBank/DDBJ databases">
        <authorList>
            <person name="Vera ALvarez R."/>
            <person name="Arias-Moreno D.M."/>
            <person name="Jimenez-Jacinto V."/>
            <person name="Jimenez-Bremont J.F."/>
            <person name="Swaminathan K."/>
            <person name="Moose S.P."/>
            <person name="Guerrero-Gonzalez M.L."/>
            <person name="Marino-Ramirez L."/>
            <person name="Landsman D."/>
            <person name="Rodriguez-Kessler M."/>
            <person name="Delgado-Sanchez P."/>
        </authorList>
    </citation>
    <scope>NUCLEOTIDE SEQUENCE</scope>
    <source>
        <tissue evidence="2">Cladode</tissue>
    </source>
</reference>
<evidence type="ECO:0000313" key="2">
    <source>
        <dbReference type="EMBL" id="MBA4615675.1"/>
    </source>
</evidence>
<dbReference type="EMBL" id="GISG01008300">
    <property type="protein sequence ID" value="MBA4615675.1"/>
    <property type="molecule type" value="Transcribed_RNA"/>
</dbReference>
<protein>
    <submittedName>
        <fullName evidence="2">Uncharacterized protein</fullName>
    </submittedName>
</protein>
<organism evidence="2">
    <name type="scientific">Opuntia streptacantha</name>
    <name type="common">Prickly pear cactus</name>
    <name type="synonym">Opuntia cardona</name>
    <dbReference type="NCBI Taxonomy" id="393608"/>
    <lineage>
        <taxon>Eukaryota</taxon>
        <taxon>Viridiplantae</taxon>
        <taxon>Streptophyta</taxon>
        <taxon>Embryophyta</taxon>
        <taxon>Tracheophyta</taxon>
        <taxon>Spermatophyta</taxon>
        <taxon>Magnoliopsida</taxon>
        <taxon>eudicotyledons</taxon>
        <taxon>Gunneridae</taxon>
        <taxon>Pentapetalae</taxon>
        <taxon>Caryophyllales</taxon>
        <taxon>Cactineae</taxon>
        <taxon>Cactaceae</taxon>
        <taxon>Opuntioideae</taxon>
        <taxon>Opuntia</taxon>
    </lineage>
</organism>
<feature type="region of interest" description="Disordered" evidence="1">
    <location>
        <begin position="1"/>
        <end position="21"/>
    </location>
</feature>
<reference evidence="2" key="1">
    <citation type="journal article" date="2013" name="J. Plant Res.">
        <title>Effect of fungi and light on seed germination of three Opuntia species from semiarid lands of central Mexico.</title>
        <authorList>
            <person name="Delgado-Sanchez P."/>
            <person name="Jimenez-Bremont J.F."/>
            <person name="Guerrero-Gonzalez Mde L."/>
            <person name="Flores J."/>
        </authorList>
    </citation>
    <scope>NUCLEOTIDE SEQUENCE</scope>
    <source>
        <tissue evidence="2">Cladode</tissue>
    </source>
</reference>
<evidence type="ECO:0000256" key="1">
    <source>
        <dbReference type="SAM" id="MobiDB-lite"/>
    </source>
</evidence>
<dbReference type="AlphaFoldDB" id="A0A7C8YDQ3"/>
<name>A0A7C8YDQ3_OPUST</name>
<proteinExistence type="predicted"/>
<accession>A0A7C8YDQ3</accession>
<sequence>MVRAHGLSPRRTKRDDVISPGTRKNTGGIIIGVAIRCRARRFEFLGVIRWMTNHRVPVQPSTTILVGVKHIARAPTRHRLCASLDGQLLWAGLSQVGVAAGHRTVSDSIKGLDDEREVEAVDEADVVEI</sequence>